<dbReference type="AlphaFoldDB" id="A0A6B9ZKB5"/>
<dbReference type="Proteomes" id="UP000476411">
    <property type="component" value="Chromosome"/>
</dbReference>
<proteinExistence type="predicted"/>
<keyword evidence="3" id="KW-1185">Reference proteome</keyword>
<dbReference type="Gene3D" id="2.130.10.10">
    <property type="entry name" value="YVTN repeat-like/Quinoprotein amine dehydrogenase"/>
    <property type="match status" value="1"/>
</dbReference>
<dbReference type="SUPFAM" id="SSF110296">
    <property type="entry name" value="Oligoxyloglucan reducing end-specific cellobiohydrolase"/>
    <property type="match status" value="1"/>
</dbReference>
<name>A0A6B9ZKB5_9BACT</name>
<keyword evidence="1" id="KW-0732">Signal</keyword>
<evidence type="ECO:0000256" key="1">
    <source>
        <dbReference type="SAM" id="SignalP"/>
    </source>
</evidence>
<dbReference type="InterPro" id="IPR015943">
    <property type="entry name" value="WD40/YVTN_repeat-like_dom_sf"/>
</dbReference>
<gene>
    <name evidence="2" type="ORF">GWR21_21150</name>
</gene>
<evidence type="ECO:0000313" key="3">
    <source>
        <dbReference type="Proteomes" id="UP000476411"/>
    </source>
</evidence>
<dbReference type="RefSeq" id="WP_162333676.1">
    <property type="nucleotide sequence ID" value="NZ_CP048113.1"/>
</dbReference>
<accession>A0A6B9ZKB5</accession>
<protein>
    <recommendedName>
        <fullName evidence="4">Photosynthesis system II assembly factor Ycf48/Hcf136-like domain-containing protein</fullName>
    </recommendedName>
</protein>
<organism evidence="2 3">
    <name type="scientific">Chitinophaga agri</name>
    <dbReference type="NCBI Taxonomy" id="2703787"/>
    <lineage>
        <taxon>Bacteria</taxon>
        <taxon>Pseudomonadati</taxon>
        <taxon>Bacteroidota</taxon>
        <taxon>Chitinophagia</taxon>
        <taxon>Chitinophagales</taxon>
        <taxon>Chitinophagaceae</taxon>
        <taxon>Chitinophaga</taxon>
    </lineage>
</organism>
<sequence length="588" mass="67564">MKWSLYIFMLILAGSLNCYAQQPNTLMPLQLHSRMLKLHVTPEEQFVITTPDGNIAMADSLNGLWHFNTPEVSITNSFNAAIFFNRDTGFVSGSFSSDHEHKIIYHTQDRGKSWSKINFGTSGWADGAWSLPNGEAWMTIGGKGIVYSKDYGFTWTLLPIYDSIQRYQTIFFNQQHEGIAGSVYNTIAYTNDNCRSWKNIPSPLDQNAYNKTDEIRRPEIDKVCIYKDILLVSEEGMIFYTKKDSIKWKPLPDYISFSTDDANSVLYFLNNAGQIIRSDEQLRPLFTIPTSAPAVDIFTRNSRLFLVTANSIIECGTDGKVREHLLQTMDTEDSKPVAIRGEETDKFYAAKGNMIFTNTNRLFAHPDKWEYAFTLPFPAYDPSAIAVNKNRIVYSTADSIYYYDLSSHQKQVTTMQALLDEFREHPIETVTFSQGVNDCFMNYSNSLIYMRKNNLFRPLLGNKKNNTIEPAAQTLDEAKITQFVSDVCLYHNRQPVMTDIGFSEADYQQSKKDIIFFRDAEHTLRNYLKFYRNNSFYFSRNNIDFNRLISTVDSVKLMDSVTLNRALRNSDGLHSYSTTWIDVALKNK</sequence>
<evidence type="ECO:0000313" key="2">
    <source>
        <dbReference type="EMBL" id="QHS62021.1"/>
    </source>
</evidence>
<dbReference type="KEGG" id="chih:GWR21_21150"/>
<dbReference type="EMBL" id="CP048113">
    <property type="protein sequence ID" value="QHS62021.1"/>
    <property type="molecule type" value="Genomic_DNA"/>
</dbReference>
<feature type="signal peptide" evidence="1">
    <location>
        <begin position="1"/>
        <end position="20"/>
    </location>
</feature>
<evidence type="ECO:0008006" key="4">
    <source>
        <dbReference type="Google" id="ProtNLM"/>
    </source>
</evidence>
<feature type="chain" id="PRO_5025346268" description="Photosynthesis system II assembly factor Ycf48/Hcf136-like domain-containing protein" evidence="1">
    <location>
        <begin position="21"/>
        <end position="588"/>
    </location>
</feature>
<reference evidence="2 3" key="1">
    <citation type="submission" date="2020-01" db="EMBL/GenBank/DDBJ databases">
        <title>Complete genome sequence of Chitinophaga sp. H33E-04 isolated from quinoa roots.</title>
        <authorList>
            <person name="Weon H.-Y."/>
            <person name="Lee S.A."/>
        </authorList>
    </citation>
    <scope>NUCLEOTIDE SEQUENCE [LARGE SCALE GENOMIC DNA]</scope>
    <source>
        <strain evidence="2 3">H33E-04</strain>
    </source>
</reference>